<dbReference type="GO" id="GO:0005634">
    <property type="term" value="C:nucleus"/>
    <property type="evidence" value="ECO:0007669"/>
    <property type="project" value="TreeGrafter"/>
</dbReference>
<proteinExistence type="evidence at transcript level"/>
<evidence type="ECO:0000256" key="1">
    <source>
        <dbReference type="SAM" id="MobiDB-lite"/>
    </source>
</evidence>
<dbReference type="GO" id="GO:0005737">
    <property type="term" value="C:cytoplasm"/>
    <property type="evidence" value="ECO:0007669"/>
    <property type="project" value="TreeGrafter"/>
</dbReference>
<evidence type="ECO:0000313" key="2">
    <source>
        <dbReference type="EMBL" id="JAA70376.1"/>
    </source>
</evidence>
<sequence>MGRKRHRKGQGQAPRADNPRKVNENGDVPLYTDIVKSNEAFEAYYKAQNIVPEEEWDDFMKALRRGLPAAFRITGFLPESRHLLSVIKSQYFTNLLNVGGDEEKTGKPINLPWYPGELAWQLDLSRVMIRKSEAYSRLHSFLISETETVSDALCTLCFWGNWFWLRIAQKSEY</sequence>
<reference evidence="2" key="1">
    <citation type="submission" date="2012-12" db="EMBL/GenBank/DDBJ databases">
        <title>Identification and characterization of a phenylalanine ammonia-lyase gene family in Isatis indigotica Fort.</title>
        <authorList>
            <person name="Liu Q."/>
            <person name="Chen J."/>
            <person name="Zhou X."/>
            <person name="Di P."/>
            <person name="Xiao Y."/>
            <person name="Xuan H."/>
            <person name="Zhang L."/>
            <person name="Chen W."/>
        </authorList>
    </citation>
    <scope>NUCLEOTIDE SEQUENCE</scope>
    <source>
        <tissue evidence="2">Salivary gland</tissue>
    </source>
</reference>
<dbReference type="EMBL" id="GADI01003432">
    <property type="protein sequence ID" value="JAA70376.1"/>
    <property type="molecule type" value="mRNA"/>
</dbReference>
<dbReference type="PANTHER" id="PTHR22808">
    <property type="entry name" value="NCL1 YEAST -RELATED NOL1/NOP2/FMU SUN DOMAIN-CONTAINING"/>
    <property type="match status" value="1"/>
</dbReference>
<name>A0A0K8RH15_IXORI</name>
<protein>
    <submittedName>
        <fullName evidence="2">Putative trna cytosine-5-methylase</fullName>
    </submittedName>
</protein>
<feature type="region of interest" description="Disordered" evidence="1">
    <location>
        <begin position="1"/>
        <end position="27"/>
    </location>
</feature>
<dbReference type="AlphaFoldDB" id="A0A0K8RH15"/>
<dbReference type="PANTHER" id="PTHR22808:SF1">
    <property type="entry name" value="RNA CYTOSINE-C(5)-METHYLTRANSFERASE NSUN2-RELATED"/>
    <property type="match status" value="1"/>
</dbReference>
<organism evidence="2">
    <name type="scientific">Ixodes ricinus</name>
    <name type="common">Common tick</name>
    <name type="synonym">Acarus ricinus</name>
    <dbReference type="NCBI Taxonomy" id="34613"/>
    <lineage>
        <taxon>Eukaryota</taxon>
        <taxon>Metazoa</taxon>
        <taxon>Ecdysozoa</taxon>
        <taxon>Arthropoda</taxon>
        <taxon>Chelicerata</taxon>
        <taxon>Arachnida</taxon>
        <taxon>Acari</taxon>
        <taxon>Parasitiformes</taxon>
        <taxon>Ixodida</taxon>
        <taxon>Ixodoidea</taxon>
        <taxon>Ixodidae</taxon>
        <taxon>Ixodinae</taxon>
        <taxon>Ixodes</taxon>
    </lineage>
</organism>
<keyword evidence="2" id="KW-0489">Methyltransferase</keyword>
<accession>A0A0K8RH15</accession>
<dbReference type="GO" id="GO:0000049">
    <property type="term" value="F:tRNA binding"/>
    <property type="evidence" value="ECO:0007669"/>
    <property type="project" value="TreeGrafter"/>
</dbReference>
<dbReference type="Gene3D" id="3.40.50.150">
    <property type="entry name" value="Vaccinia Virus protein VP39"/>
    <property type="match status" value="1"/>
</dbReference>
<dbReference type="InterPro" id="IPR023267">
    <property type="entry name" value="RCMT"/>
</dbReference>
<dbReference type="GO" id="GO:0016428">
    <property type="term" value="F:tRNA (cytidine-5-)-methyltransferase activity"/>
    <property type="evidence" value="ECO:0007669"/>
    <property type="project" value="TreeGrafter"/>
</dbReference>
<keyword evidence="2" id="KW-0808">Transferase</keyword>
<dbReference type="GO" id="GO:0030488">
    <property type="term" value="P:tRNA methylation"/>
    <property type="evidence" value="ECO:0007669"/>
    <property type="project" value="TreeGrafter"/>
</dbReference>
<dbReference type="InterPro" id="IPR029063">
    <property type="entry name" value="SAM-dependent_MTases_sf"/>
</dbReference>